<dbReference type="PANTHER" id="PTHR30146:SF151">
    <property type="entry name" value="HTH-TYPE TRANSCRIPTIONAL REPRESSOR CYTR"/>
    <property type="match status" value="1"/>
</dbReference>
<dbReference type="SMART" id="SM00354">
    <property type="entry name" value="HTH_LACI"/>
    <property type="match status" value="1"/>
</dbReference>
<gene>
    <name evidence="6" type="primary">cytR_2</name>
    <name evidence="6" type="ORF">NCTC11685_02222</name>
</gene>
<dbReference type="Pfam" id="PF00356">
    <property type="entry name" value="LacI"/>
    <property type="match status" value="1"/>
</dbReference>
<protein>
    <submittedName>
        <fullName evidence="6">Lac operon transcriptional repressor</fullName>
    </submittedName>
</protein>
<dbReference type="InterPro" id="IPR000843">
    <property type="entry name" value="HTH_LacI"/>
</dbReference>
<evidence type="ECO:0000256" key="3">
    <source>
        <dbReference type="ARBA" id="ARBA00023125"/>
    </source>
</evidence>
<keyword evidence="3" id="KW-0238">DNA-binding</keyword>
<dbReference type="EMBL" id="UGMS01000001">
    <property type="protein sequence ID" value="STV78531.1"/>
    <property type="molecule type" value="Genomic_DNA"/>
</dbReference>
<dbReference type="PROSITE" id="PS50932">
    <property type="entry name" value="HTH_LACI_2"/>
    <property type="match status" value="1"/>
</dbReference>
<evidence type="ECO:0000313" key="6">
    <source>
        <dbReference type="EMBL" id="STV78531.1"/>
    </source>
</evidence>
<keyword evidence="1" id="KW-0678">Repressor</keyword>
<dbReference type="Gene3D" id="1.10.260.40">
    <property type="entry name" value="lambda repressor-like DNA-binding domains"/>
    <property type="match status" value="1"/>
</dbReference>
<organism evidence="6 7">
    <name type="scientific">Klebsiella michiganensis</name>
    <dbReference type="NCBI Taxonomy" id="1134687"/>
    <lineage>
        <taxon>Bacteria</taxon>
        <taxon>Pseudomonadati</taxon>
        <taxon>Pseudomonadota</taxon>
        <taxon>Gammaproteobacteria</taxon>
        <taxon>Enterobacterales</taxon>
        <taxon>Enterobacteriaceae</taxon>
        <taxon>Klebsiella/Raoultella group</taxon>
        <taxon>Klebsiella</taxon>
    </lineage>
</organism>
<keyword evidence="2" id="KW-0805">Transcription regulation</keyword>
<dbReference type="GO" id="GO:0000976">
    <property type="term" value="F:transcription cis-regulatory region binding"/>
    <property type="evidence" value="ECO:0007669"/>
    <property type="project" value="TreeGrafter"/>
</dbReference>
<evidence type="ECO:0000256" key="2">
    <source>
        <dbReference type="ARBA" id="ARBA00023015"/>
    </source>
</evidence>
<feature type="domain" description="HTH lacI-type" evidence="5">
    <location>
        <begin position="2"/>
        <end position="56"/>
    </location>
</feature>
<accession>A0A7H4N595</accession>
<dbReference type="GO" id="GO:0003700">
    <property type="term" value="F:DNA-binding transcription factor activity"/>
    <property type="evidence" value="ECO:0007669"/>
    <property type="project" value="TreeGrafter"/>
</dbReference>
<sequence>MVTIKDIALALGISHVTVSRALNNPEKVQAKTREKILAKAKELHYVPNAAARDMKKIPATGYWRYLIKYGKK</sequence>
<evidence type="ECO:0000259" key="5">
    <source>
        <dbReference type="PROSITE" id="PS50932"/>
    </source>
</evidence>
<dbReference type="Proteomes" id="UP000254863">
    <property type="component" value="Unassembled WGS sequence"/>
</dbReference>
<keyword evidence="4" id="KW-0804">Transcription</keyword>
<dbReference type="PANTHER" id="PTHR30146">
    <property type="entry name" value="LACI-RELATED TRANSCRIPTIONAL REPRESSOR"/>
    <property type="match status" value="1"/>
</dbReference>
<dbReference type="InterPro" id="IPR010982">
    <property type="entry name" value="Lambda_DNA-bd_dom_sf"/>
</dbReference>
<proteinExistence type="predicted"/>
<evidence type="ECO:0000256" key="1">
    <source>
        <dbReference type="ARBA" id="ARBA00022491"/>
    </source>
</evidence>
<name>A0A7H4N595_9ENTR</name>
<evidence type="ECO:0000256" key="4">
    <source>
        <dbReference type="ARBA" id="ARBA00023163"/>
    </source>
</evidence>
<reference evidence="6 7" key="1">
    <citation type="submission" date="2018-06" db="EMBL/GenBank/DDBJ databases">
        <authorList>
            <consortium name="Pathogen Informatics"/>
            <person name="Doyle S."/>
        </authorList>
    </citation>
    <scope>NUCLEOTIDE SEQUENCE [LARGE SCALE GENOMIC DNA]</scope>
    <source>
        <strain evidence="6 7">NCTC11685</strain>
    </source>
</reference>
<evidence type="ECO:0000313" key="7">
    <source>
        <dbReference type="Proteomes" id="UP000254863"/>
    </source>
</evidence>
<dbReference type="AlphaFoldDB" id="A0A7H4N595"/>
<dbReference type="CDD" id="cd01392">
    <property type="entry name" value="HTH_LacI"/>
    <property type="match status" value="1"/>
</dbReference>
<dbReference type="SUPFAM" id="SSF47413">
    <property type="entry name" value="lambda repressor-like DNA-binding domains"/>
    <property type="match status" value="1"/>
</dbReference>
<comment type="caution">
    <text evidence="6">The sequence shown here is derived from an EMBL/GenBank/DDBJ whole genome shotgun (WGS) entry which is preliminary data.</text>
</comment>